<dbReference type="EMBL" id="PDOB01000005">
    <property type="protein sequence ID" value="PIL40910.1"/>
    <property type="molecule type" value="Genomic_DNA"/>
</dbReference>
<protein>
    <submittedName>
        <fullName evidence="1">Transcriptional regulator</fullName>
    </submittedName>
</protein>
<dbReference type="OrthoDB" id="9794948at2"/>
<name>A0A2G8T4C3_9BURK</name>
<comment type="caution">
    <text evidence="1">The sequence shown here is derived from an EMBL/GenBank/DDBJ whole genome shotgun (WGS) entry which is preliminary data.</text>
</comment>
<dbReference type="Proteomes" id="UP000228593">
    <property type="component" value="Unassembled WGS sequence"/>
</dbReference>
<dbReference type="SUPFAM" id="SSF50475">
    <property type="entry name" value="FMN-binding split barrel"/>
    <property type="match status" value="1"/>
</dbReference>
<dbReference type="Gene3D" id="2.30.110.10">
    <property type="entry name" value="Electron Transport, Fmn-binding Protein, Chain A"/>
    <property type="match status" value="1"/>
</dbReference>
<accession>A0A2G8T4C3</accession>
<dbReference type="PANTHER" id="PTHR35802">
    <property type="entry name" value="PROTEASE SYNTHASE AND SPORULATION PROTEIN PAI 2"/>
    <property type="match status" value="1"/>
</dbReference>
<dbReference type="PANTHER" id="PTHR35802:SF1">
    <property type="entry name" value="PROTEASE SYNTHASE AND SPORULATION PROTEIN PAI 2"/>
    <property type="match status" value="1"/>
</dbReference>
<dbReference type="AlphaFoldDB" id="A0A2G8T4C3"/>
<keyword evidence="2" id="KW-1185">Reference proteome</keyword>
<evidence type="ECO:0000313" key="1">
    <source>
        <dbReference type="EMBL" id="PIL40910.1"/>
    </source>
</evidence>
<dbReference type="Pfam" id="PF04299">
    <property type="entry name" value="FMN_bind_2"/>
    <property type="match status" value="1"/>
</dbReference>
<organism evidence="1 2">
    <name type="scientific">Massilia psychrophila</name>
    <dbReference type="NCBI Taxonomy" id="1603353"/>
    <lineage>
        <taxon>Bacteria</taxon>
        <taxon>Pseudomonadati</taxon>
        <taxon>Pseudomonadota</taxon>
        <taxon>Betaproteobacteria</taxon>
        <taxon>Burkholderiales</taxon>
        <taxon>Oxalobacteraceae</taxon>
        <taxon>Telluria group</taxon>
        <taxon>Massilia</taxon>
    </lineage>
</organism>
<dbReference type="InterPro" id="IPR012349">
    <property type="entry name" value="Split_barrel_FMN-bd"/>
</dbReference>
<reference evidence="1 2" key="1">
    <citation type="submission" date="2017-10" db="EMBL/GenBank/DDBJ databases">
        <title>Massilia psychrophilum sp. nov., a novel purple-pigmented bacterium isolated from Tianshan glacier, Xinjiang Municipality, China.</title>
        <authorList>
            <person name="Wang H."/>
        </authorList>
    </citation>
    <scope>NUCLEOTIDE SEQUENCE [LARGE SCALE GENOMIC DNA]</scope>
    <source>
        <strain evidence="1 2">JCM 30813</strain>
    </source>
</reference>
<evidence type="ECO:0000313" key="2">
    <source>
        <dbReference type="Proteomes" id="UP000228593"/>
    </source>
</evidence>
<gene>
    <name evidence="1" type="ORF">CR103_05545</name>
</gene>
<proteinExistence type="predicted"/>
<dbReference type="InterPro" id="IPR007396">
    <property type="entry name" value="TR_PAI2-type"/>
</dbReference>
<sequence length="207" mass="22372">MYTPKHFNETRLEVLHQLIHSHPLATLITLDGGSLCADHIPFELTAPSVAAPFGVLRGHVARANPLWRHAQAGDVLAVFKGPQAYISPAWYEEKSISGKVVPTFNYAVVHAHGPLRIIDDAQQLLALLERLTNRHEAVRSAPWQVSDAPSAFIEQIMTAIVGIEIPIAHLEGKWKISQNRSGPDQSSIAAGLSGDGNAAMAALMTGQ</sequence>
<dbReference type="PIRSF" id="PIRSF010372">
    <property type="entry name" value="PaiB"/>
    <property type="match status" value="1"/>
</dbReference>